<evidence type="ECO:0008006" key="3">
    <source>
        <dbReference type="Google" id="ProtNLM"/>
    </source>
</evidence>
<protein>
    <recommendedName>
        <fullName evidence="3">GntR family transcriptional regulator</fullName>
    </recommendedName>
</protein>
<dbReference type="RefSeq" id="WP_010669170.1">
    <property type="nucleotide sequence ID" value="NZ_AP023410.1"/>
</dbReference>
<dbReference type="AlphaFoldDB" id="A0AB33IGY3"/>
<sequence>MRPISLTDPEKLQAARSLVEQYLTQTCIQDAGAEKRPLTIRSIGKRLGVSRSLIGRLAVEARREREASACSALRLKFGPKPLDVGVGLKMMSADWRAMEATKAIAERGLIDL</sequence>
<evidence type="ECO:0000313" key="1">
    <source>
        <dbReference type="EMBL" id="BCK77182.1"/>
    </source>
</evidence>
<organism evidence="1 2">
    <name type="scientific">Acetobacter aceti NBRC 14818</name>
    <dbReference type="NCBI Taxonomy" id="887700"/>
    <lineage>
        <taxon>Bacteria</taxon>
        <taxon>Pseudomonadati</taxon>
        <taxon>Pseudomonadota</taxon>
        <taxon>Alphaproteobacteria</taxon>
        <taxon>Acetobacterales</taxon>
        <taxon>Acetobacteraceae</taxon>
        <taxon>Acetobacter</taxon>
        <taxon>Acetobacter subgen. Acetobacter</taxon>
    </lineage>
</organism>
<reference evidence="1 2" key="1">
    <citation type="journal article" date="2011" name="Microbiology">
        <title>Transcriptome response to different carbon sources in Acetobacter aceti.</title>
        <authorList>
            <person name="Sakurai K."/>
            <person name="Arai H."/>
            <person name="Ishii M."/>
            <person name="Igarashi Y."/>
        </authorList>
    </citation>
    <scope>NUCLEOTIDE SEQUENCE [LARGE SCALE GENOMIC DNA]</scope>
    <source>
        <strain evidence="1 2">NBRC 14818</strain>
    </source>
</reference>
<name>A0AB33IGY3_ACEAC</name>
<dbReference type="EMBL" id="AP023410">
    <property type="protein sequence ID" value="BCK77182.1"/>
    <property type="molecule type" value="Genomic_DNA"/>
</dbReference>
<accession>A0AB33IGY3</accession>
<gene>
    <name evidence="1" type="ORF">EMQ_2788</name>
</gene>
<proteinExistence type="predicted"/>
<dbReference type="Proteomes" id="UP000516424">
    <property type="component" value="Chromosome"/>
</dbReference>
<keyword evidence="2" id="KW-1185">Reference proteome</keyword>
<evidence type="ECO:0000313" key="2">
    <source>
        <dbReference type="Proteomes" id="UP000516424"/>
    </source>
</evidence>